<keyword evidence="6 10" id="KW-0560">Oxidoreductase</keyword>
<evidence type="ECO:0000256" key="11">
    <source>
        <dbReference type="SAM" id="Phobius"/>
    </source>
</evidence>
<dbReference type="EMBL" id="ML170161">
    <property type="protein sequence ID" value="TDL26392.1"/>
    <property type="molecule type" value="Genomic_DNA"/>
</dbReference>
<dbReference type="PRINTS" id="PR00385">
    <property type="entry name" value="P450"/>
</dbReference>
<comment type="cofactor">
    <cofactor evidence="1 9">
        <name>heme</name>
        <dbReference type="ChEBI" id="CHEBI:30413"/>
    </cofactor>
</comment>
<dbReference type="SUPFAM" id="SSF48264">
    <property type="entry name" value="Cytochrome P450"/>
    <property type="match status" value="1"/>
</dbReference>
<keyword evidence="7 9" id="KW-0408">Iron</keyword>
<dbReference type="Gene3D" id="1.10.630.10">
    <property type="entry name" value="Cytochrome P450"/>
    <property type="match status" value="1"/>
</dbReference>
<dbReference type="PANTHER" id="PTHR24305">
    <property type="entry name" value="CYTOCHROME P450"/>
    <property type="match status" value="1"/>
</dbReference>
<keyword evidence="13" id="KW-1185">Reference proteome</keyword>
<evidence type="ECO:0000256" key="4">
    <source>
        <dbReference type="ARBA" id="ARBA00022617"/>
    </source>
</evidence>
<keyword evidence="4 9" id="KW-0349">Heme</keyword>
<dbReference type="GO" id="GO:0005506">
    <property type="term" value="F:iron ion binding"/>
    <property type="evidence" value="ECO:0007669"/>
    <property type="project" value="InterPro"/>
</dbReference>
<evidence type="ECO:0000256" key="9">
    <source>
        <dbReference type="PIRSR" id="PIRSR602401-1"/>
    </source>
</evidence>
<feature type="transmembrane region" description="Helical" evidence="11">
    <location>
        <begin position="12"/>
        <end position="29"/>
    </location>
</feature>
<evidence type="ECO:0000313" key="13">
    <source>
        <dbReference type="Proteomes" id="UP000294933"/>
    </source>
</evidence>
<keyword evidence="5 9" id="KW-0479">Metal-binding</keyword>
<reference evidence="12 13" key="1">
    <citation type="submission" date="2018-06" db="EMBL/GenBank/DDBJ databases">
        <title>A transcriptomic atlas of mushroom development highlights an independent origin of complex multicellularity.</title>
        <authorList>
            <consortium name="DOE Joint Genome Institute"/>
            <person name="Krizsan K."/>
            <person name="Almasi E."/>
            <person name="Merenyi Z."/>
            <person name="Sahu N."/>
            <person name="Viragh M."/>
            <person name="Koszo T."/>
            <person name="Mondo S."/>
            <person name="Kiss B."/>
            <person name="Balint B."/>
            <person name="Kues U."/>
            <person name="Barry K."/>
            <person name="Hegedus J.C."/>
            <person name="Henrissat B."/>
            <person name="Johnson J."/>
            <person name="Lipzen A."/>
            <person name="Ohm R."/>
            <person name="Nagy I."/>
            <person name="Pangilinan J."/>
            <person name="Yan J."/>
            <person name="Xiong Y."/>
            <person name="Grigoriev I.V."/>
            <person name="Hibbett D.S."/>
            <person name="Nagy L.G."/>
        </authorList>
    </citation>
    <scope>NUCLEOTIDE SEQUENCE [LARGE SCALE GENOMIC DNA]</scope>
    <source>
        <strain evidence="12 13">SZMC22713</strain>
    </source>
</reference>
<evidence type="ECO:0000256" key="3">
    <source>
        <dbReference type="ARBA" id="ARBA00010617"/>
    </source>
</evidence>
<keyword evidence="11" id="KW-0812">Transmembrane</keyword>
<dbReference type="InterPro" id="IPR002401">
    <property type="entry name" value="Cyt_P450_E_grp-I"/>
</dbReference>
<dbReference type="GO" id="GO:0020037">
    <property type="term" value="F:heme binding"/>
    <property type="evidence" value="ECO:0007669"/>
    <property type="project" value="InterPro"/>
</dbReference>
<evidence type="ECO:0000256" key="2">
    <source>
        <dbReference type="ARBA" id="ARBA00005179"/>
    </source>
</evidence>
<evidence type="ECO:0000256" key="6">
    <source>
        <dbReference type="ARBA" id="ARBA00023002"/>
    </source>
</evidence>
<evidence type="ECO:0000256" key="10">
    <source>
        <dbReference type="RuleBase" id="RU000461"/>
    </source>
</evidence>
<accession>A0A4Y7QH14</accession>
<dbReference type="PANTHER" id="PTHR24305:SF166">
    <property type="entry name" value="CYTOCHROME P450 12A4, MITOCHONDRIAL-RELATED"/>
    <property type="match status" value="1"/>
</dbReference>
<dbReference type="OrthoDB" id="1470350at2759"/>
<dbReference type="Proteomes" id="UP000294933">
    <property type="component" value="Unassembled WGS sequence"/>
</dbReference>
<dbReference type="GO" id="GO:0016705">
    <property type="term" value="F:oxidoreductase activity, acting on paired donors, with incorporation or reduction of molecular oxygen"/>
    <property type="evidence" value="ECO:0007669"/>
    <property type="project" value="InterPro"/>
</dbReference>
<dbReference type="PROSITE" id="PS00086">
    <property type="entry name" value="CYTOCHROME_P450"/>
    <property type="match status" value="1"/>
</dbReference>
<proteinExistence type="inferred from homology"/>
<gene>
    <name evidence="12" type="ORF">BD410DRAFT_741699</name>
</gene>
<keyword evidence="11" id="KW-0472">Membrane</keyword>
<dbReference type="GO" id="GO:0004497">
    <property type="term" value="F:monooxygenase activity"/>
    <property type="evidence" value="ECO:0007669"/>
    <property type="project" value="UniProtKB-KW"/>
</dbReference>
<dbReference type="InterPro" id="IPR036396">
    <property type="entry name" value="Cyt_P450_sf"/>
</dbReference>
<evidence type="ECO:0000256" key="5">
    <source>
        <dbReference type="ARBA" id="ARBA00022723"/>
    </source>
</evidence>
<keyword evidence="8 10" id="KW-0503">Monooxygenase</keyword>
<name>A0A4Y7QH14_9AGAM</name>
<comment type="pathway">
    <text evidence="2">Secondary metabolite biosynthesis.</text>
</comment>
<feature type="binding site" description="axial binding residue" evidence="9">
    <location>
        <position position="475"/>
    </location>
    <ligand>
        <name>heme</name>
        <dbReference type="ChEBI" id="CHEBI:30413"/>
    </ligand>
    <ligandPart>
        <name>Fe</name>
        <dbReference type="ChEBI" id="CHEBI:18248"/>
    </ligandPart>
</feature>
<dbReference type="InterPro" id="IPR017972">
    <property type="entry name" value="Cyt_P450_CS"/>
</dbReference>
<evidence type="ECO:0000256" key="7">
    <source>
        <dbReference type="ARBA" id="ARBA00023004"/>
    </source>
</evidence>
<comment type="similarity">
    <text evidence="3 10">Belongs to the cytochrome P450 family.</text>
</comment>
<dbReference type="Pfam" id="PF00067">
    <property type="entry name" value="p450"/>
    <property type="match status" value="1"/>
</dbReference>
<dbReference type="AlphaFoldDB" id="A0A4Y7QH14"/>
<keyword evidence="11" id="KW-1133">Transmembrane helix</keyword>
<dbReference type="InterPro" id="IPR001128">
    <property type="entry name" value="Cyt_P450"/>
</dbReference>
<dbReference type="InterPro" id="IPR050121">
    <property type="entry name" value="Cytochrome_P450_monoxygenase"/>
</dbReference>
<organism evidence="12 13">
    <name type="scientific">Rickenella mellea</name>
    <dbReference type="NCBI Taxonomy" id="50990"/>
    <lineage>
        <taxon>Eukaryota</taxon>
        <taxon>Fungi</taxon>
        <taxon>Dikarya</taxon>
        <taxon>Basidiomycota</taxon>
        <taxon>Agaricomycotina</taxon>
        <taxon>Agaricomycetes</taxon>
        <taxon>Hymenochaetales</taxon>
        <taxon>Rickenellaceae</taxon>
        <taxon>Rickenella</taxon>
    </lineage>
</organism>
<sequence>MLLDLVKSSSSAQIYLAGVAVVCTLAYLFRPPRLRYVPRPPVPSWLWGHDLAIYSVDAGVKYREWFDTYGPLFKIRGAFCHPEILVAADLGVTNHILQTNIYDYHHSKIVRPRIERLLGRSLGWVEGAEEHRRMRKLVSAGLTVNMVNALSPIIYDSANRITGNLIDAVVNTSKTGTKGTVVNILDWTGKATLEITGRASFDHDFDGGEAQDAQAILGAWRRMATVGISRMGFVALMLLRRFPFLNHIPIKANRAHSVVKMTIQDGVAKEMLARSAKHEDGKPEKGRNDLLTLLLNAHAQGELPTQELMDHLSMFIMAGHETTSQTLAFTIWELAQHPDKQTRLREEVMAHNGPDPTFADFMGKLPYLDAVVRESLRMHPALPYMERVATKDDILPLATPLTKPDGTQLTQLPIKAGQIIVTPIISIHQQAAVWGPDAAEWKPERWLSPSTLPDPKTLPSGWGNLLAFSDGPRNCVGWRLGLFQYKVILMALVRDLVFVDTGVDIASKIASSLQPCVRDEIGGAPKLPIEVKLVD</sequence>
<evidence type="ECO:0000313" key="12">
    <source>
        <dbReference type="EMBL" id="TDL26392.1"/>
    </source>
</evidence>
<dbReference type="PRINTS" id="PR00463">
    <property type="entry name" value="EP450I"/>
</dbReference>
<dbReference type="VEuPathDB" id="FungiDB:BD410DRAFT_741699"/>
<evidence type="ECO:0000256" key="8">
    <source>
        <dbReference type="ARBA" id="ARBA00023033"/>
    </source>
</evidence>
<dbReference type="STRING" id="50990.A0A4Y7QH14"/>
<evidence type="ECO:0000256" key="1">
    <source>
        <dbReference type="ARBA" id="ARBA00001971"/>
    </source>
</evidence>
<protein>
    <submittedName>
        <fullName evidence="12">Cytochrome P450</fullName>
    </submittedName>
</protein>